<dbReference type="InterPro" id="IPR036638">
    <property type="entry name" value="HLH_DNA-bd_sf"/>
</dbReference>
<sequence>MSGAAISSSVSSDPYSTSLDASQLDTEAYSYFSPASVFDADNFGADFTSDSATSPVSPISPSLSATSLGFPTAGGWAAWDSAEPFPEHDGLLGCQTFASCPPSNPTLSPAINPIALSRPPYLSQSPQALLASCQPQQQQAPVPSSSPSTASPTSPTTDIATTKRRPSRMPKRKSTSAHTSDDEPAPSKRSPSRRASRKTADAAAAATNPAAGPRKKAHNMVEKRYRTNLNDKIIQLRDAVPSLREMAARARLYERAGAGGASSELAGFEDLSEGEGGGLLADAHGGARNFDLDGCSGSGGAAKLNKATILAKATEYILLLEQRNRGLETENNALRGRMEGLEMWVMQAANGGAEPVVGGWN</sequence>
<evidence type="ECO:0000256" key="1">
    <source>
        <dbReference type="SAM" id="MobiDB-lite"/>
    </source>
</evidence>
<dbReference type="Pfam" id="PF00010">
    <property type="entry name" value="HLH"/>
    <property type="match status" value="1"/>
</dbReference>
<feature type="compositionally biased region" description="Basic residues" evidence="1">
    <location>
        <begin position="162"/>
        <end position="175"/>
    </location>
</feature>
<feature type="region of interest" description="Disordered" evidence="1">
    <location>
        <begin position="129"/>
        <end position="219"/>
    </location>
</feature>
<dbReference type="InterPro" id="IPR011598">
    <property type="entry name" value="bHLH_dom"/>
</dbReference>
<evidence type="ECO:0000313" key="3">
    <source>
        <dbReference type="EMBL" id="SPQ19804.1"/>
    </source>
</evidence>
<protein>
    <submittedName>
        <fullName evidence="3">F164f39c-9a91-4988-8b16-7ad1262c02d6</fullName>
    </submittedName>
</protein>
<dbReference type="Gene3D" id="4.10.280.10">
    <property type="entry name" value="Helix-loop-helix DNA-binding domain"/>
    <property type="match status" value="1"/>
</dbReference>
<dbReference type="PANTHER" id="PTHR47336:SF2">
    <property type="entry name" value="TRANSCRIPTION FACTOR HMS1-RELATED"/>
    <property type="match status" value="1"/>
</dbReference>
<proteinExistence type="predicted"/>
<feature type="domain" description="BHLH" evidence="2">
    <location>
        <begin position="213"/>
        <end position="320"/>
    </location>
</feature>
<dbReference type="Proteomes" id="UP000289323">
    <property type="component" value="Unassembled WGS sequence"/>
</dbReference>
<dbReference type="InterPro" id="IPR052099">
    <property type="entry name" value="Regulatory_TF_Diverse"/>
</dbReference>
<dbReference type="SUPFAM" id="SSF47459">
    <property type="entry name" value="HLH, helix-loop-helix DNA-binding domain"/>
    <property type="match status" value="1"/>
</dbReference>
<name>A0A3S4D1G5_9PEZI</name>
<accession>A0A3S4D1G5</accession>
<dbReference type="SMART" id="SM00353">
    <property type="entry name" value="HLH"/>
    <property type="match status" value="1"/>
</dbReference>
<evidence type="ECO:0000259" key="2">
    <source>
        <dbReference type="PROSITE" id="PS50888"/>
    </source>
</evidence>
<dbReference type="PROSITE" id="PS50888">
    <property type="entry name" value="BHLH"/>
    <property type="match status" value="1"/>
</dbReference>
<dbReference type="AlphaFoldDB" id="A0A3S4D1G5"/>
<reference evidence="3 4" key="1">
    <citation type="submission" date="2018-04" db="EMBL/GenBank/DDBJ databases">
        <authorList>
            <person name="Huttner S."/>
            <person name="Dainat J."/>
        </authorList>
    </citation>
    <scope>NUCLEOTIDE SEQUENCE [LARGE SCALE GENOMIC DNA]</scope>
</reference>
<dbReference type="GO" id="GO:0046983">
    <property type="term" value="F:protein dimerization activity"/>
    <property type="evidence" value="ECO:0007669"/>
    <property type="project" value="InterPro"/>
</dbReference>
<organism evidence="3 4">
    <name type="scientific">Thermothielavioides terrestris</name>
    <dbReference type="NCBI Taxonomy" id="2587410"/>
    <lineage>
        <taxon>Eukaryota</taxon>
        <taxon>Fungi</taxon>
        <taxon>Dikarya</taxon>
        <taxon>Ascomycota</taxon>
        <taxon>Pezizomycotina</taxon>
        <taxon>Sordariomycetes</taxon>
        <taxon>Sordariomycetidae</taxon>
        <taxon>Sordariales</taxon>
        <taxon>Chaetomiaceae</taxon>
        <taxon>Thermothielavioides</taxon>
    </lineage>
</organism>
<dbReference type="EMBL" id="OUUZ01000001">
    <property type="protein sequence ID" value="SPQ19804.1"/>
    <property type="molecule type" value="Genomic_DNA"/>
</dbReference>
<evidence type="ECO:0000313" key="4">
    <source>
        <dbReference type="Proteomes" id="UP000289323"/>
    </source>
</evidence>
<gene>
    <name evidence="3" type="ORF">TT172_LOCUS2223</name>
</gene>
<feature type="compositionally biased region" description="Low complexity" evidence="1">
    <location>
        <begin position="201"/>
        <end position="212"/>
    </location>
</feature>
<feature type="compositionally biased region" description="Low complexity" evidence="1">
    <location>
        <begin position="129"/>
        <end position="157"/>
    </location>
</feature>
<dbReference type="PANTHER" id="PTHR47336">
    <property type="entry name" value="TRANSCRIPTION FACTOR HMS1-RELATED"/>
    <property type="match status" value="1"/>
</dbReference>